<accession>A0A1Y1V764</accession>
<organism evidence="1 2">
    <name type="scientific">Piromyces finnis</name>
    <dbReference type="NCBI Taxonomy" id="1754191"/>
    <lineage>
        <taxon>Eukaryota</taxon>
        <taxon>Fungi</taxon>
        <taxon>Fungi incertae sedis</taxon>
        <taxon>Chytridiomycota</taxon>
        <taxon>Chytridiomycota incertae sedis</taxon>
        <taxon>Neocallimastigomycetes</taxon>
        <taxon>Neocallimastigales</taxon>
        <taxon>Neocallimastigaceae</taxon>
        <taxon>Piromyces</taxon>
    </lineage>
</organism>
<dbReference type="OrthoDB" id="26679at2759"/>
<gene>
    <name evidence="1" type="ORF">BCR36DRAFT_70401</name>
</gene>
<proteinExistence type="predicted"/>
<comment type="caution">
    <text evidence="1">The sequence shown here is derived from an EMBL/GenBank/DDBJ whole genome shotgun (WGS) entry which is preliminary data.</text>
</comment>
<dbReference type="AlphaFoldDB" id="A0A1Y1V764"/>
<reference evidence="1 2" key="2">
    <citation type="submission" date="2016-08" db="EMBL/GenBank/DDBJ databases">
        <title>Pervasive Adenine N6-methylation of Active Genes in Fungi.</title>
        <authorList>
            <consortium name="DOE Joint Genome Institute"/>
            <person name="Mondo S.J."/>
            <person name="Dannebaum R.O."/>
            <person name="Kuo R.C."/>
            <person name="Labutti K."/>
            <person name="Haridas S."/>
            <person name="Kuo A."/>
            <person name="Salamov A."/>
            <person name="Ahrendt S.R."/>
            <person name="Lipzen A."/>
            <person name="Sullivan W."/>
            <person name="Andreopoulos W.B."/>
            <person name="Clum A."/>
            <person name="Lindquist E."/>
            <person name="Daum C."/>
            <person name="Ramamoorthy G.K."/>
            <person name="Gryganskyi A."/>
            <person name="Culley D."/>
            <person name="Magnuson J.K."/>
            <person name="James T.Y."/>
            <person name="O'Malley M.A."/>
            <person name="Stajich J.E."/>
            <person name="Spatafora J.W."/>
            <person name="Visel A."/>
            <person name="Grigoriev I.V."/>
        </authorList>
    </citation>
    <scope>NUCLEOTIDE SEQUENCE [LARGE SCALE GENOMIC DNA]</scope>
    <source>
        <strain evidence="2">finn</strain>
    </source>
</reference>
<evidence type="ECO:0000313" key="2">
    <source>
        <dbReference type="Proteomes" id="UP000193719"/>
    </source>
</evidence>
<sequence length="284" mass="32742">MGNSQSHGNDYPMPNFNENEYEQLKTIIGNTTQSSMNEFIPISTELIKEKLPNFTERFKVTFFNLAKEEEKLLNIKYKNIKKSKKKAFEKSLSSVSLTLETSNEILSRSTLLRIIESLCKPNKSDPEHKIIKRFIQLYASSFSNDNDNNNNNEQEKVDTNKFIQELTSIALTYYVAAVPRIKTVEEDGVQKEIIKEGPPPKFIEASDRIVSFVLRDIKKVSYKEDLSKPVTFDDNEDEEKNKKNEPVVLSWEELITNSIQSSVFNLLWEIAFCSAFITTPVFKL</sequence>
<dbReference type="STRING" id="1754191.A0A1Y1V764"/>
<name>A0A1Y1V764_9FUNG</name>
<keyword evidence="2" id="KW-1185">Reference proteome</keyword>
<dbReference type="EMBL" id="MCFH01000025">
    <property type="protein sequence ID" value="ORX48966.1"/>
    <property type="molecule type" value="Genomic_DNA"/>
</dbReference>
<evidence type="ECO:0000313" key="1">
    <source>
        <dbReference type="EMBL" id="ORX48966.1"/>
    </source>
</evidence>
<dbReference type="Proteomes" id="UP000193719">
    <property type="component" value="Unassembled WGS sequence"/>
</dbReference>
<reference evidence="1 2" key="1">
    <citation type="submission" date="2016-08" db="EMBL/GenBank/DDBJ databases">
        <title>Genomes of anaerobic fungi encode conserved fungal cellulosomes for biomass hydrolysis.</title>
        <authorList>
            <consortium name="DOE Joint Genome Institute"/>
            <person name="Haitjema C.H."/>
            <person name="Gilmore S.P."/>
            <person name="Henske J.K."/>
            <person name="Solomon K.V."/>
            <person name="De Groot R."/>
            <person name="Kuo A."/>
            <person name="Mondo S.J."/>
            <person name="Salamov A.A."/>
            <person name="Labutti K."/>
            <person name="Zhao Z."/>
            <person name="Chiniquy J."/>
            <person name="Barry K."/>
            <person name="Brewer H.M."/>
            <person name="Purvine S.O."/>
            <person name="Wright A.T."/>
            <person name="Boxma B."/>
            <person name="Van Alen T."/>
            <person name="Hackstein J.H."/>
            <person name="Baker S.E."/>
            <person name="Grigoriev I.V."/>
            <person name="O'Malley M.A."/>
        </authorList>
    </citation>
    <scope>NUCLEOTIDE SEQUENCE [LARGE SCALE GENOMIC DNA]</scope>
    <source>
        <strain evidence="2">finn</strain>
    </source>
</reference>
<protein>
    <submittedName>
        <fullName evidence="1">Uncharacterized protein</fullName>
    </submittedName>
</protein>